<feature type="transmembrane region" description="Helical" evidence="2">
    <location>
        <begin position="164"/>
        <end position="185"/>
    </location>
</feature>
<evidence type="ECO:0008006" key="5">
    <source>
        <dbReference type="Google" id="ProtNLM"/>
    </source>
</evidence>
<keyword evidence="2" id="KW-1133">Transmembrane helix</keyword>
<feature type="transmembrane region" description="Helical" evidence="2">
    <location>
        <begin position="197"/>
        <end position="220"/>
    </location>
</feature>
<gene>
    <name evidence="3" type="ORF">ACIBG2_16460</name>
</gene>
<dbReference type="Proteomes" id="UP001612741">
    <property type="component" value="Unassembled WGS sequence"/>
</dbReference>
<evidence type="ECO:0000256" key="2">
    <source>
        <dbReference type="SAM" id="Phobius"/>
    </source>
</evidence>
<feature type="transmembrane region" description="Helical" evidence="2">
    <location>
        <begin position="42"/>
        <end position="62"/>
    </location>
</feature>
<feature type="transmembrane region" description="Helical" evidence="2">
    <location>
        <begin position="82"/>
        <end position="111"/>
    </location>
</feature>
<organism evidence="3 4">
    <name type="scientific">Nonomuraea typhae</name>
    <dbReference type="NCBI Taxonomy" id="2603600"/>
    <lineage>
        <taxon>Bacteria</taxon>
        <taxon>Bacillati</taxon>
        <taxon>Actinomycetota</taxon>
        <taxon>Actinomycetes</taxon>
        <taxon>Streptosporangiales</taxon>
        <taxon>Streptosporangiaceae</taxon>
        <taxon>Nonomuraea</taxon>
    </lineage>
</organism>
<dbReference type="EMBL" id="JBITGY010000004">
    <property type="protein sequence ID" value="MFI6498982.1"/>
    <property type="molecule type" value="Genomic_DNA"/>
</dbReference>
<evidence type="ECO:0000256" key="1">
    <source>
        <dbReference type="SAM" id="MobiDB-lite"/>
    </source>
</evidence>
<reference evidence="3 4" key="1">
    <citation type="submission" date="2024-10" db="EMBL/GenBank/DDBJ databases">
        <title>The Natural Products Discovery Center: Release of the First 8490 Sequenced Strains for Exploring Actinobacteria Biosynthetic Diversity.</title>
        <authorList>
            <person name="Kalkreuter E."/>
            <person name="Kautsar S.A."/>
            <person name="Yang D."/>
            <person name="Bader C.D."/>
            <person name="Teijaro C.N."/>
            <person name="Fluegel L."/>
            <person name="Davis C.M."/>
            <person name="Simpson J.R."/>
            <person name="Lauterbach L."/>
            <person name="Steele A.D."/>
            <person name="Gui C."/>
            <person name="Meng S."/>
            <person name="Li G."/>
            <person name="Viehrig K."/>
            <person name="Ye F."/>
            <person name="Su P."/>
            <person name="Kiefer A.F."/>
            <person name="Nichols A."/>
            <person name="Cepeda A.J."/>
            <person name="Yan W."/>
            <person name="Fan B."/>
            <person name="Jiang Y."/>
            <person name="Adhikari A."/>
            <person name="Zheng C.-J."/>
            <person name="Schuster L."/>
            <person name="Cowan T.M."/>
            <person name="Smanski M.J."/>
            <person name="Chevrette M.G."/>
            <person name="De Carvalho L.P.S."/>
            <person name="Shen B."/>
        </authorList>
    </citation>
    <scope>NUCLEOTIDE SEQUENCE [LARGE SCALE GENOMIC DNA]</scope>
    <source>
        <strain evidence="3 4">NPDC050545</strain>
    </source>
</reference>
<feature type="transmembrane region" description="Helical" evidence="2">
    <location>
        <begin position="131"/>
        <end position="158"/>
    </location>
</feature>
<sequence length="317" mass="34638">MTYSPEHTYVPPAPQPETPQEPQEPQEPENAHGRVLELVEKVSGVAVPLAVGLYAMLYLGYQNLYSIFNITPEQAGLDQATIFARLLGTIVQVFLLLTPVVGLLVGLGWLLNKATGGVVGQGVDQLRERPWIAAAAAAVFAIGGYTAYFFVMGVPFLIDEPSEIQSLLIAVPVVLAGLLIPFRMMRRNRVGRAGTKVLSGVLLGIGLGFVLNYFMVVGAVDIHNNGNGNPILERVGFKNQWTRVMDGDGKKLMEGDPMMLLGEKEGAYVLYDCGAMKTIRRSIEGTILDKIELDPDFSEMEPCGYRLEEDEQPAEEQ</sequence>
<dbReference type="RefSeq" id="WP_397082214.1">
    <property type="nucleotide sequence ID" value="NZ_JBITGY010000004.1"/>
</dbReference>
<keyword evidence="2" id="KW-0812">Transmembrane</keyword>
<feature type="region of interest" description="Disordered" evidence="1">
    <location>
        <begin position="1"/>
        <end position="31"/>
    </location>
</feature>
<keyword evidence="2" id="KW-0472">Membrane</keyword>
<comment type="caution">
    <text evidence="3">The sequence shown here is derived from an EMBL/GenBank/DDBJ whole genome shotgun (WGS) entry which is preliminary data.</text>
</comment>
<name>A0ABW7YSU4_9ACTN</name>
<proteinExistence type="predicted"/>
<evidence type="ECO:0000313" key="3">
    <source>
        <dbReference type="EMBL" id="MFI6498982.1"/>
    </source>
</evidence>
<accession>A0ABW7YSU4</accession>
<evidence type="ECO:0000313" key="4">
    <source>
        <dbReference type="Proteomes" id="UP001612741"/>
    </source>
</evidence>
<keyword evidence="4" id="KW-1185">Reference proteome</keyword>
<protein>
    <recommendedName>
        <fullName evidence="5">Permease</fullName>
    </recommendedName>
</protein>